<dbReference type="SMART" id="SM00204">
    <property type="entry name" value="TGFB"/>
    <property type="match status" value="1"/>
</dbReference>
<comment type="similarity">
    <text evidence="2 8">Belongs to the TGF-beta family.</text>
</comment>
<accession>A0ABD0K8R3</accession>
<dbReference type="PROSITE" id="PS51362">
    <property type="entry name" value="TGF_BETA_2"/>
    <property type="match status" value="1"/>
</dbReference>
<feature type="region of interest" description="Disordered" evidence="9">
    <location>
        <begin position="240"/>
        <end position="298"/>
    </location>
</feature>
<dbReference type="PANTHER" id="PTHR11848:SF263">
    <property type="entry name" value="PROTEIN DECAPENTAPLEGIC"/>
    <property type="match status" value="1"/>
</dbReference>
<evidence type="ECO:0000256" key="9">
    <source>
        <dbReference type="SAM" id="MobiDB-lite"/>
    </source>
</evidence>
<reference evidence="11 12" key="1">
    <citation type="journal article" date="2023" name="Sci. Data">
        <title>Genome assembly of the Korean intertidal mud-creeper Batillaria attramentaria.</title>
        <authorList>
            <person name="Patra A.K."/>
            <person name="Ho P.T."/>
            <person name="Jun S."/>
            <person name="Lee S.J."/>
            <person name="Kim Y."/>
            <person name="Won Y.J."/>
        </authorList>
    </citation>
    <scope>NUCLEOTIDE SEQUENCE [LARGE SCALE GENOMIC DNA]</scope>
    <source>
        <strain evidence="11">Wonlab-2016</strain>
    </source>
</reference>
<evidence type="ECO:0000256" key="7">
    <source>
        <dbReference type="ARBA" id="ARBA00023180"/>
    </source>
</evidence>
<dbReference type="SUPFAM" id="SSF57501">
    <property type="entry name" value="Cystine-knot cytokines"/>
    <property type="match status" value="1"/>
</dbReference>
<evidence type="ECO:0000256" key="1">
    <source>
        <dbReference type="ARBA" id="ARBA00004613"/>
    </source>
</evidence>
<dbReference type="InterPro" id="IPR017948">
    <property type="entry name" value="TGFb_CS"/>
</dbReference>
<evidence type="ECO:0000256" key="5">
    <source>
        <dbReference type="ARBA" id="ARBA00023030"/>
    </source>
</evidence>
<keyword evidence="7" id="KW-0325">Glycoprotein</keyword>
<sequence length="482" mass="54934">MTDKVTSTPRKLPVKLCVNRVRRHRYELARVLPKLPRHLLLASLLVVLPSAGTLTPTAPTTTPRTSMTSLRAQRRSMLAAAGPEFVYMSRLYDRMKQHDADDSHMSDFAPESRKQEYIAGTYAREGAENSPWLTFNISGVVHADDNITLAEVAIATKQGYRRNTCLHVRDTNSRLLKCRLAPLNTQGLMTFDVTSKLKTRQSEDGFSVYLEHMHHAHVEKALLVIFRNIDTEQLFNARRSRQRPPALIRSKRQTTSGFRPLSSRGEHADVGEGRGRFVASDEDVDPSDITEAERRRHRESGREIMLDTVQTSYARYQAARRGTRGEGSRFPFHEFDLDMLADRLNQVEPRLKRQVGEAGQPGDAAGYSRPDNVCQVRPFVLHAEDDLQWYNIIHPTEFILNMCWGDCPPVLPRNGNQSNFYSYLTSLFVSLHPRVAANRNPPILPLRCLPRRFETFSVMLEELGNYVVQRWHNARVVECGCA</sequence>
<keyword evidence="5 8" id="KW-0339">Growth factor</keyword>
<organism evidence="11 12">
    <name type="scientific">Batillaria attramentaria</name>
    <dbReference type="NCBI Taxonomy" id="370345"/>
    <lineage>
        <taxon>Eukaryota</taxon>
        <taxon>Metazoa</taxon>
        <taxon>Spiralia</taxon>
        <taxon>Lophotrochozoa</taxon>
        <taxon>Mollusca</taxon>
        <taxon>Gastropoda</taxon>
        <taxon>Caenogastropoda</taxon>
        <taxon>Sorbeoconcha</taxon>
        <taxon>Cerithioidea</taxon>
        <taxon>Batillariidae</taxon>
        <taxon>Batillaria</taxon>
    </lineage>
</organism>
<dbReference type="Gene3D" id="2.10.90.10">
    <property type="entry name" value="Cystine-knot cytokines"/>
    <property type="match status" value="1"/>
</dbReference>
<gene>
    <name evidence="11" type="ORF">BaRGS_00025276</name>
</gene>
<evidence type="ECO:0000259" key="10">
    <source>
        <dbReference type="PROSITE" id="PS51362"/>
    </source>
</evidence>
<dbReference type="PROSITE" id="PS00250">
    <property type="entry name" value="TGF_BETA_1"/>
    <property type="match status" value="1"/>
</dbReference>
<dbReference type="InterPro" id="IPR001839">
    <property type="entry name" value="TGF-b_C"/>
</dbReference>
<evidence type="ECO:0000256" key="2">
    <source>
        <dbReference type="ARBA" id="ARBA00006656"/>
    </source>
</evidence>
<dbReference type="PANTHER" id="PTHR11848">
    <property type="entry name" value="TGF-BETA FAMILY"/>
    <property type="match status" value="1"/>
</dbReference>
<dbReference type="GO" id="GO:0008083">
    <property type="term" value="F:growth factor activity"/>
    <property type="evidence" value="ECO:0007669"/>
    <property type="project" value="UniProtKB-KW"/>
</dbReference>
<dbReference type="CDD" id="cd13756">
    <property type="entry name" value="TGF_beta_BMPs_GDFs"/>
    <property type="match status" value="1"/>
</dbReference>
<keyword evidence="4" id="KW-0732">Signal</keyword>
<keyword evidence="3" id="KW-0964">Secreted</keyword>
<dbReference type="EMBL" id="JACVVK020000226">
    <property type="protein sequence ID" value="KAK7483477.1"/>
    <property type="molecule type" value="Genomic_DNA"/>
</dbReference>
<dbReference type="AlphaFoldDB" id="A0ABD0K8R3"/>
<protein>
    <recommendedName>
        <fullName evidence="10">TGF-beta family profile domain-containing protein</fullName>
    </recommendedName>
</protein>
<dbReference type="InterPro" id="IPR015615">
    <property type="entry name" value="TGF-beta-rel"/>
</dbReference>
<dbReference type="Proteomes" id="UP001519460">
    <property type="component" value="Unassembled WGS sequence"/>
</dbReference>
<evidence type="ECO:0000313" key="12">
    <source>
        <dbReference type="Proteomes" id="UP001519460"/>
    </source>
</evidence>
<comment type="caution">
    <text evidence="11">The sequence shown here is derived from an EMBL/GenBank/DDBJ whole genome shotgun (WGS) entry which is preliminary data.</text>
</comment>
<evidence type="ECO:0000256" key="6">
    <source>
        <dbReference type="ARBA" id="ARBA00023157"/>
    </source>
</evidence>
<feature type="compositionally biased region" description="Acidic residues" evidence="9">
    <location>
        <begin position="280"/>
        <end position="290"/>
    </location>
</feature>
<feature type="compositionally biased region" description="Basic and acidic residues" evidence="9">
    <location>
        <begin position="264"/>
        <end position="275"/>
    </location>
</feature>
<feature type="domain" description="TGF-beta family profile" evidence="10">
    <location>
        <begin position="350"/>
        <end position="482"/>
    </location>
</feature>
<evidence type="ECO:0000313" key="11">
    <source>
        <dbReference type="EMBL" id="KAK7483477.1"/>
    </source>
</evidence>
<keyword evidence="12" id="KW-1185">Reference proteome</keyword>
<comment type="subcellular location">
    <subcellularLocation>
        <location evidence="1">Secreted</location>
    </subcellularLocation>
</comment>
<dbReference type="InterPro" id="IPR029034">
    <property type="entry name" value="Cystine-knot_cytokine"/>
</dbReference>
<evidence type="ECO:0000256" key="3">
    <source>
        <dbReference type="ARBA" id="ARBA00022525"/>
    </source>
</evidence>
<proteinExistence type="inferred from homology"/>
<name>A0ABD0K8R3_9CAEN</name>
<keyword evidence="6" id="KW-1015">Disulfide bond</keyword>
<evidence type="ECO:0000256" key="4">
    <source>
        <dbReference type="ARBA" id="ARBA00022729"/>
    </source>
</evidence>
<dbReference type="GO" id="GO:0005576">
    <property type="term" value="C:extracellular region"/>
    <property type="evidence" value="ECO:0007669"/>
    <property type="project" value="UniProtKB-SubCell"/>
</dbReference>
<dbReference type="Pfam" id="PF00019">
    <property type="entry name" value="TGF_beta"/>
    <property type="match status" value="1"/>
</dbReference>
<evidence type="ECO:0000256" key="8">
    <source>
        <dbReference type="RuleBase" id="RU000354"/>
    </source>
</evidence>